<gene>
    <name evidence="1" type="ORF">CEXT_207101</name>
</gene>
<reference evidence="1 2" key="1">
    <citation type="submission" date="2021-06" db="EMBL/GenBank/DDBJ databases">
        <title>Caerostris extrusa draft genome.</title>
        <authorList>
            <person name="Kono N."/>
            <person name="Arakawa K."/>
        </authorList>
    </citation>
    <scope>NUCLEOTIDE SEQUENCE [LARGE SCALE GENOMIC DNA]</scope>
</reference>
<evidence type="ECO:0000313" key="2">
    <source>
        <dbReference type="Proteomes" id="UP001054945"/>
    </source>
</evidence>
<dbReference type="EMBL" id="BPLR01001703">
    <property type="protein sequence ID" value="GIZ04221.1"/>
    <property type="molecule type" value="Genomic_DNA"/>
</dbReference>
<name>A0AAV4YDY6_CAEEX</name>
<evidence type="ECO:0000313" key="1">
    <source>
        <dbReference type="EMBL" id="GIZ04221.1"/>
    </source>
</evidence>
<protein>
    <submittedName>
        <fullName evidence="1">Uncharacterized protein</fullName>
    </submittedName>
</protein>
<proteinExistence type="predicted"/>
<comment type="caution">
    <text evidence="1">The sequence shown here is derived from an EMBL/GenBank/DDBJ whole genome shotgun (WGS) entry which is preliminary data.</text>
</comment>
<dbReference type="Proteomes" id="UP001054945">
    <property type="component" value="Unassembled WGS sequence"/>
</dbReference>
<organism evidence="1 2">
    <name type="scientific">Caerostris extrusa</name>
    <name type="common">Bark spider</name>
    <name type="synonym">Caerostris bankana</name>
    <dbReference type="NCBI Taxonomy" id="172846"/>
    <lineage>
        <taxon>Eukaryota</taxon>
        <taxon>Metazoa</taxon>
        <taxon>Ecdysozoa</taxon>
        <taxon>Arthropoda</taxon>
        <taxon>Chelicerata</taxon>
        <taxon>Arachnida</taxon>
        <taxon>Araneae</taxon>
        <taxon>Araneomorphae</taxon>
        <taxon>Entelegynae</taxon>
        <taxon>Araneoidea</taxon>
        <taxon>Araneidae</taxon>
        <taxon>Caerostris</taxon>
    </lineage>
</organism>
<dbReference type="AlphaFoldDB" id="A0AAV4YDY6"/>
<sequence length="89" mass="10210">MPFFYQSVKTLVVKDLLAHLFSKHLSMAIFLLATASLMQLGTRCITPCYYPINPATTTTKPFPINLLRTLRVKVHAVEYIYTVYTWPCP</sequence>
<accession>A0AAV4YDY6</accession>
<keyword evidence="2" id="KW-1185">Reference proteome</keyword>